<dbReference type="GO" id="GO:0003677">
    <property type="term" value="F:DNA binding"/>
    <property type="evidence" value="ECO:0007669"/>
    <property type="project" value="UniProtKB-KW"/>
</dbReference>
<dbReference type="Gene3D" id="3.40.190.290">
    <property type="match status" value="1"/>
</dbReference>
<proteinExistence type="inferred from homology"/>
<dbReference type="Pfam" id="PF00126">
    <property type="entry name" value="HTH_1"/>
    <property type="match status" value="1"/>
</dbReference>
<dbReference type="InterPro" id="IPR005119">
    <property type="entry name" value="LysR_subst-bd"/>
</dbReference>
<organism evidence="7 8">
    <name type="scientific">Bordetella genomosp. 10</name>
    <dbReference type="NCBI Taxonomy" id="1416804"/>
    <lineage>
        <taxon>Bacteria</taxon>
        <taxon>Pseudomonadati</taxon>
        <taxon>Pseudomonadota</taxon>
        <taxon>Betaproteobacteria</taxon>
        <taxon>Burkholderiales</taxon>
        <taxon>Alcaligenaceae</taxon>
        <taxon>Bordetella</taxon>
    </lineage>
</organism>
<gene>
    <name evidence="7" type="ORF">CAL29_02960</name>
</gene>
<keyword evidence="3" id="KW-0238">DNA-binding</keyword>
<dbReference type="FunFam" id="1.10.10.10:FF:000001">
    <property type="entry name" value="LysR family transcriptional regulator"/>
    <property type="match status" value="1"/>
</dbReference>
<keyword evidence="4" id="KW-0010">Activator</keyword>
<dbReference type="InterPro" id="IPR000847">
    <property type="entry name" value="LysR_HTH_N"/>
</dbReference>
<dbReference type="Pfam" id="PF03466">
    <property type="entry name" value="LysR_substrate"/>
    <property type="match status" value="1"/>
</dbReference>
<dbReference type="PANTHER" id="PTHR30293:SF0">
    <property type="entry name" value="NITROGEN ASSIMILATION REGULATORY PROTEIN NAC"/>
    <property type="match status" value="1"/>
</dbReference>
<dbReference type="AlphaFoldDB" id="A0A261SKC3"/>
<dbReference type="RefSeq" id="WP_094851498.1">
    <property type="nucleotide sequence ID" value="NZ_NEVM01000001.1"/>
</dbReference>
<evidence type="ECO:0000256" key="4">
    <source>
        <dbReference type="ARBA" id="ARBA00023159"/>
    </source>
</evidence>
<evidence type="ECO:0000256" key="3">
    <source>
        <dbReference type="ARBA" id="ARBA00023125"/>
    </source>
</evidence>
<protein>
    <recommendedName>
        <fullName evidence="6">HTH lysR-type domain-containing protein</fullName>
    </recommendedName>
</protein>
<sequence>MDIRQLRYFVACVDAGSLSKAALALSISQPSLSQQIAEMEDDLGVPLLVRSYTGVAPTDAGTTFYRHAQSIIKQFAQMRGDVKRGEHALSGQVAIGLPTSVSSVLAVPLFERMRARHPGIQLDIFESMSGYLNELLASGRLDIAVLFRETETRGVTVVPLFNERLAVYGAAWVGDPQGETLALEMLSGVPLVLPGKLHGLRLLVERAFDSAGLDLNVIADIDSLPAMLELARRGEAATILSGLLGRDTSRNTPARYIVSPTLERSVALCRLNAVPQTAAARAVQDCMRALVAEMAPTLGASPAPA</sequence>
<feature type="domain" description="HTH lysR-type" evidence="6">
    <location>
        <begin position="1"/>
        <end position="58"/>
    </location>
</feature>
<reference evidence="8" key="1">
    <citation type="submission" date="2017-05" db="EMBL/GenBank/DDBJ databases">
        <title>Complete and WGS of Bordetella genogroups.</title>
        <authorList>
            <person name="Spilker T."/>
            <person name="Lipuma J."/>
        </authorList>
    </citation>
    <scope>NUCLEOTIDE SEQUENCE [LARGE SCALE GENOMIC DNA]</scope>
    <source>
        <strain evidence="8">AU16122</strain>
    </source>
</reference>
<dbReference type="SUPFAM" id="SSF46785">
    <property type="entry name" value="Winged helix' DNA-binding domain"/>
    <property type="match status" value="1"/>
</dbReference>
<keyword evidence="2" id="KW-0805">Transcription regulation</keyword>
<dbReference type="InterPro" id="IPR036390">
    <property type="entry name" value="WH_DNA-bd_sf"/>
</dbReference>
<dbReference type="Proteomes" id="UP000216020">
    <property type="component" value="Unassembled WGS sequence"/>
</dbReference>
<dbReference type="PANTHER" id="PTHR30293">
    <property type="entry name" value="TRANSCRIPTIONAL REGULATORY PROTEIN NAC-RELATED"/>
    <property type="match status" value="1"/>
</dbReference>
<evidence type="ECO:0000256" key="1">
    <source>
        <dbReference type="ARBA" id="ARBA00009437"/>
    </source>
</evidence>
<dbReference type="InterPro" id="IPR036388">
    <property type="entry name" value="WH-like_DNA-bd_sf"/>
</dbReference>
<evidence type="ECO:0000256" key="2">
    <source>
        <dbReference type="ARBA" id="ARBA00023015"/>
    </source>
</evidence>
<dbReference type="PRINTS" id="PR00039">
    <property type="entry name" value="HTHLYSR"/>
</dbReference>
<comment type="caution">
    <text evidence="7">The sequence shown here is derived from an EMBL/GenBank/DDBJ whole genome shotgun (WGS) entry which is preliminary data.</text>
</comment>
<keyword evidence="5" id="KW-0804">Transcription</keyword>
<evidence type="ECO:0000256" key="5">
    <source>
        <dbReference type="ARBA" id="ARBA00023163"/>
    </source>
</evidence>
<dbReference type="Gene3D" id="1.10.10.10">
    <property type="entry name" value="Winged helix-like DNA-binding domain superfamily/Winged helix DNA-binding domain"/>
    <property type="match status" value="1"/>
</dbReference>
<dbReference type="SUPFAM" id="SSF53850">
    <property type="entry name" value="Periplasmic binding protein-like II"/>
    <property type="match status" value="1"/>
</dbReference>
<comment type="similarity">
    <text evidence="1">Belongs to the LysR transcriptional regulatory family.</text>
</comment>
<evidence type="ECO:0000313" key="8">
    <source>
        <dbReference type="Proteomes" id="UP000216020"/>
    </source>
</evidence>
<dbReference type="GO" id="GO:2000142">
    <property type="term" value="P:regulation of DNA-templated transcription initiation"/>
    <property type="evidence" value="ECO:0007669"/>
    <property type="project" value="TreeGrafter"/>
</dbReference>
<keyword evidence="8" id="KW-1185">Reference proteome</keyword>
<evidence type="ECO:0000313" key="7">
    <source>
        <dbReference type="EMBL" id="OZI37392.1"/>
    </source>
</evidence>
<dbReference type="EMBL" id="NEVM01000001">
    <property type="protein sequence ID" value="OZI37392.1"/>
    <property type="molecule type" value="Genomic_DNA"/>
</dbReference>
<dbReference type="OrthoDB" id="8587114at2"/>
<evidence type="ECO:0000259" key="6">
    <source>
        <dbReference type="PROSITE" id="PS50931"/>
    </source>
</evidence>
<dbReference type="PROSITE" id="PS50931">
    <property type="entry name" value="HTH_LYSR"/>
    <property type="match status" value="1"/>
</dbReference>
<accession>A0A261SKC3</accession>
<name>A0A261SKC3_9BORD</name>
<dbReference type="GO" id="GO:0003700">
    <property type="term" value="F:DNA-binding transcription factor activity"/>
    <property type="evidence" value="ECO:0007669"/>
    <property type="project" value="InterPro"/>
</dbReference>